<feature type="transmembrane region" description="Helical" evidence="1">
    <location>
        <begin position="79"/>
        <end position="100"/>
    </location>
</feature>
<feature type="transmembrane region" description="Helical" evidence="1">
    <location>
        <begin position="12"/>
        <end position="34"/>
    </location>
</feature>
<organism evidence="2 3">
    <name type="scientific">Luethyella okanaganae</name>
    <dbReference type="NCBI Taxonomy" id="69372"/>
    <lineage>
        <taxon>Bacteria</taxon>
        <taxon>Bacillati</taxon>
        <taxon>Actinomycetota</taxon>
        <taxon>Actinomycetes</taxon>
        <taxon>Micrococcales</taxon>
        <taxon>Microbacteriaceae</taxon>
        <taxon>Luethyella</taxon>
    </lineage>
</organism>
<keyword evidence="1" id="KW-0812">Transmembrane</keyword>
<comment type="caution">
    <text evidence="2">The sequence shown here is derived from an EMBL/GenBank/DDBJ whole genome shotgun (WGS) entry which is preliminary data.</text>
</comment>
<dbReference type="RefSeq" id="WP_386732505.1">
    <property type="nucleotide sequence ID" value="NZ_JBHSTP010000003.1"/>
</dbReference>
<evidence type="ECO:0000256" key="1">
    <source>
        <dbReference type="SAM" id="Phobius"/>
    </source>
</evidence>
<reference evidence="3" key="1">
    <citation type="journal article" date="2019" name="Int. J. Syst. Evol. Microbiol.">
        <title>The Global Catalogue of Microorganisms (GCM) 10K type strain sequencing project: providing services to taxonomists for standard genome sequencing and annotation.</title>
        <authorList>
            <consortium name="The Broad Institute Genomics Platform"/>
            <consortium name="The Broad Institute Genome Sequencing Center for Infectious Disease"/>
            <person name="Wu L."/>
            <person name="Ma J."/>
        </authorList>
    </citation>
    <scope>NUCLEOTIDE SEQUENCE [LARGE SCALE GENOMIC DNA]</scope>
    <source>
        <strain evidence="3">CCUG 43304</strain>
    </source>
</reference>
<proteinExistence type="predicted"/>
<keyword evidence="3" id="KW-1185">Reference proteome</keyword>
<accession>A0ABW1VKB2</accession>
<keyword evidence="1" id="KW-0472">Membrane</keyword>
<dbReference type="InterPro" id="IPR025495">
    <property type="entry name" value="DUF4386"/>
</dbReference>
<feature type="transmembrane region" description="Helical" evidence="1">
    <location>
        <begin position="176"/>
        <end position="195"/>
    </location>
</feature>
<protein>
    <submittedName>
        <fullName evidence="2">DUF4386 domain-containing protein</fullName>
    </submittedName>
</protein>
<gene>
    <name evidence="2" type="ORF">ACFQB0_13320</name>
</gene>
<name>A0ABW1VKB2_9MICO</name>
<dbReference type="Pfam" id="PF14329">
    <property type="entry name" value="DUF4386"/>
    <property type="match status" value="1"/>
</dbReference>
<sequence>MRLTPTNSVRRASLTAAASLLAMAFIAGFAHFFLLTAESPIALFRLGVASFVVVVILDIVVAWALLTVLIVIDQGWAILAAWFRVAFAAVFAVAIGVLAQPLPGSADGTFRASTLETFDAIWTVGLILFGMHLLVVGVLVAGPSVAEKVVGILLVIAGLGYVVDGFGFVLMPELSVAVSEYTFVGEVVFIGWLFVKGGARGWPRARSHVTPAATATEGEK</sequence>
<feature type="transmembrane region" description="Helical" evidence="1">
    <location>
        <begin position="46"/>
        <end position="72"/>
    </location>
</feature>
<dbReference type="EMBL" id="JBHSTP010000003">
    <property type="protein sequence ID" value="MFC6357085.1"/>
    <property type="molecule type" value="Genomic_DNA"/>
</dbReference>
<evidence type="ECO:0000313" key="3">
    <source>
        <dbReference type="Proteomes" id="UP001596306"/>
    </source>
</evidence>
<feature type="transmembrane region" description="Helical" evidence="1">
    <location>
        <begin position="149"/>
        <end position="170"/>
    </location>
</feature>
<feature type="transmembrane region" description="Helical" evidence="1">
    <location>
        <begin position="120"/>
        <end position="142"/>
    </location>
</feature>
<evidence type="ECO:0000313" key="2">
    <source>
        <dbReference type="EMBL" id="MFC6357085.1"/>
    </source>
</evidence>
<dbReference type="Proteomes" id="UP001596306">
    <property type="component" value="Unassembled WGS sequence"/>
</dbReference>
<keyword evidence="1" id="KW-1133">Transmembrane helix</keyword>